<keyword evidence="1" id="KW-0732">Signal</keyword>
<feature type="chain" id="PRO_5015433354" description="Carbohydrate-binding module family 18 protein" evidence="1">
    <location>
        <begin position="18"/>
        <end position="149"/>
    </location>
</feature>
<sequence length="149" mass="15899">MFLKSILLAVTVSLASAQIPRPEHSQVGRACGFKIAPCPFDMKCVPNNPYCSELNRCPGHCEFKNQYQSCGGFTPRPHNCGDNSECQDDPRLPPNCGLACDVPGICIPKETHFCGGFIGLSCPEGLFCYDALDGCDPLHGGADCGGICL</sequence>
<evidence type="ECO:0008006" key="4">
    <source>
        <dbReference type="Google" id="ProtNLM"/>
    </source>
</evidence>
<evidence type="ECO:0000313" key="2">
    <source>
        <dbReference type="EMBL" id="PTB35595.1"/>
    </source>
</evidence>
<feature type="signal peptide" evidence="1">
    <location>
        <begin position="1"/>
        <end position="17"/>
    </location>
</feature>
<keyword evidence="3" id="KW-1185">Reference proteome</keyword>
<evidence type="ECO:0000256" key="1">
    <source>
        <dbReference type="SAM" id="SignalP"/>
    </source>
</evidence>
<proteinExistence type="predicted"/>
<accession>A0A2T3YSQ5</accession>
<name>A0A2T3YSQ5_TRIA4</name>
<dbReference type="Proteomes" id="UP000240493">
    <property type="component" value="Unassembled WGS sequence"/>
</dbReference>
<dbReference type="AlphaFoldDB" id="A0A2T3YSQ5"/>
<reference evidence="2 3" key="1">
    <citation type="submission" date="2016-07" db="EMBL/GenBank/DDBJ databases">
        <title>Multiple horizontal gene transfer events from other fungi enriched the ability of initially mycotrophic Trichoderma (Ascomycota) to feed on dead plant biomass.</title>
        <authorList>
            <consortium name="DOE Joint Genome Institute"/>
            <person name="Aerts A."/>
            <person name="Atanasova L."/>
            <person name="Chenthamara K."/>
            <person name="Zhang J."/>
            <person name="Grujic M."/>
            <person name="Henrissat B."/>
            <person name="Kuo A."/>
            <person name="Salamov A."/>
            <person name="Lipzen A."/>
            <person name="Labutti K."/>
            <person name="Barry K."/>
            <person name="Miao Y."/>
            <person name="Rahimi M.J."/>
            <person name="Shen Q."/>
            <person name="Grigoriev I.V."/>
            <person name="Kubicek C.P."/>
            <person name="Druzhinina I.S."/>
        </authorList>
    </citation>
    <scope>NUCLEOTIDE SEQUENCE [LARGE SCALE GENOMIC DNA]</scope>
    <source>
        <strain evidence="2 3">CBS 433.97</strain>
    </source>
</reference>
<dbReference type="EMBL" id="KZ679274">
    <property type="protein sequence ID" value="PTB35595.1"/>
    <property type="molecule type" value="Genomic_DNA"/>
</dbReference>
<protein>
    <recommendedName>
        <fullName evidence="4">Carbohydrate-binding module family 18 protein</fullName>
    </recommendedName>
</protein>
<gene>
    <name evidence="2" type="ORF">M441DRAFT_62649</name>
</gene>
<evidence type="ECO:0000313" key="3">
    <source>
        <dbReference type="Proteomes" id="UP000240493"/>
    </source>
</evidence>
<dbReference type="OrthoDB" id="3799394at2759"/>
<organism evidence="2 3">
    <name type="scientific">Trichoderma asperellum (strain ATCC 204424 / CBS 433.97 / NBRC 101777)</name>
    <dbReference type="NCBI Taxonomy" id="1042311"/>
    <lineage>
        <taxon>Eukaryota</taxon>
        <taxon>Fungi</taxon>
        <taxon>Dikarya</taxon>
        <taxon>Ascomycota</taxon>
        <taxon>Pezizomycotina</taxon>
        <taxon>Sordariomycetes</taxon>
        <taxon>Hypocreomycetidae</taxon>
        <taxon>Hypocreales</taxon>
        <taxon>Hypocreaceae</taxon>
        <taxon>Trichoderma</taxon>
    </lineage>
</organism>